<dbReference type="EMBL" id="BLZA01000017">
    <property type="protein sequence ID" value="GHJ86308.1"/>
    <property type="molecule type" value="Genomic_DNA"/>
</dbReference>
<evidence type="ECO:0000313" key="3">
    <source>
        <dbReference type="Proteomes" id="UP000620104"/>
    </source>
</evidence>
<sequence>MTSPINNSISYASPPPAYSVVAPSPRYTPKKDFRKAFGDLQGQYGFDGGAPILLSKDEKAKSVSKKHNRCFMKAVKSFFTGPSNASTEKAKLPAHAKLTRIPSPARRIIESGPTLSYAGTASALTYPLRPVSPASISSTASSHTQAKPKAQKRSKAADNRGSAERGNAIGLYDLDTGFSGRSSGA</sequence>
<keyword evidence="3" id="KW-1185">Reference proteome</keyword>
<feature type="compositionally biased region" description="Low complexity" evidence="1">
    <location>
        <begin position="132"/>
        <end position="142"/>
    </location>
</feature>
<dbReference type="AlphaFoldDB" id="A0A8H3TSH2"/>
<evidence type="ECO:0000256" key="1">
    <source>
        <dbReference type="SAM" id="MobiDB-lite"/>
    </source>
</evidence>
<name>A0A8H3TSH2_9TREE</name>
<dbReference type="OrthoDB" id="2596432at2759"/>
<evidence type="ECO:0000313" key="2">
    <source>
        <dbReference type="EMBL" id="GHJ86308.1"/>
    </source>
</evidence>
<feature type="region of interest" description="Disordered" evidence="1">
    <location>
        <begin position="132"/>
        <end position="185"/>
    </location>
</feature>
<gene>
    <name evidence="2" type="ORF">NliqN6_2710</name>
</gene>
<accession>A0A8H3TSH2</accession>
<dbReference type="Proteomes" id="UP000620104">
    <property type="component" value="Unassembled WGS sequence"/>
</dbReference>
<reference evidence="2" key="1">
    <citation type="submission" date="2020-07" db="EMBL/GenBank/DDBJ databases">
        <title>Draft Genome Sequence of a Deep-Sea Yeast, Naganishia (Cryptococcus) liquefaciens strain N6.</title>
        <authorList>
            <person name="Han Y.W."/>
            <person name="Kajitani R."/>
            <person name="Morimoto H."/>
            <person name="Parhat M."/>
            <person name="Tsubouchi H."/>
            <person name="Bakenova O."/>
            <person name="Ogata M."/>
            <person name="Argunhan B."/>
            <person name="Aoki R."/>
            <person name="Kajiwara S."/>
            <person name="Itoh T."/>
            <person name="Iwasaki H."/>
        </authorList>
    </citation>
    <scope>NUCLEOTIDE SEQUENCE</scope>
    <source>
        <strain evidence="2">N6</strain>
    </source>
</reference>
<comment type="caution">
    <text evidence="2">The sequence shown here is derived from an EMBL/GenBank/DDBJ whole genome shotgun (WGS) entry which is preliminary data.</text>
</comment>
<proteinExistence type="predicted"/>
<organism evidence="2 3">
    <name type="scientific">Naganishia liquefaciens</name>
    <dbReference type="NCBI Taxonomy" id="104408"/>
    <lineage>
        <taxon>Eukaryota</taxon>
        <taxon>Fungi</taxon>
        <taxon>Dikarya</taxon>
        <taxon>Basidiomycota</taxon>
        <taxon>Agaricomycotina</taxon>
        <taxon>Tremellomycetes</taxon>
        <taxon>Filobasidiales</taxon>
        <taxon>Filobasidiaceae</taxon>
        <taxon>Naganishia</taxon>
    </lineage>
</organism>
<protein>
    <submittedName>
        <fullName evidence="2">Uncharacterized protein</fullName>
    </submittedName>
</protein>